<dbReference type="SUPFAM" id="SSF111369">
    <property type="entry name" value="HlyD-like secretion proteins"/>
    <property type="match status" value="1"/>
</dbReference>
<dbReference type="NCBIfam" id="TIGR01730">
    <property type="entry name" value="RND_mfp"/>
    <property type="match status" value="1"/>
</dbReference>
<proteinExistence type="inferred from homology"/>
<dbReference type="EMBL" id="FOMQ01000005">
    <property type="protein sequence ID" value="SFD71269.1"/>
    <property type="molecule type" value="Genomic_DNA"/>
</dbReference>
<organism evidence="2 3">
    <name type="scientific">Paracidovorax konjaci</name>
    <dbReference type="NCBI Taxonomy" id="32040"/>
    <lineage>
        <taxon>Bacteria</taxon>
        <taxon>Pseudomonadati</taxon>
        <taxon>Pseudomonadota</taxon>
        <taxon>Betaproteobacteria</taxon>
        <taxon>Burkholderiales</taxon>
        <taxon>Comamonadaceae</taxon>
        <taxon>Paracidovorax</taxon>
    </lineage>
</organism>
<dbReference type="Gene3D" id="2.40.420.20">
    <property type="match status" value="1"/>
</dbReference>
<dbReference type="AlphaFoldDB" id="A0A1I1UKH8"/>
<name>A0A1I1UKH8_9BURK</name>
<keyword evidence="3" id="KW-1185">Reference proteome</keyword>
<evidence type="ECO:0000256" key="1">
    <source>
        <dbReference type="ARBA" id="ARBA00009477"/>
    </source>
</evidence>
<protein>
    <submittedName>
        <fullName evidence="2">RND family efflux transporter, MFP subunit</fullName>
    </submittedName>
</protein>
<dbReference type="Gene3D" id="1.10.287.470">
    <property type="entry name" value="Helix hairpin bin"/>
    <property type="match status" value="1"/>
</dbReference>
<gene>
    <name evidence="2" type="ORF">SAMN04489710_105112</name>
</gene>
<evidence type="ECO:0000313" key="3">
    <source>
        <dbReference type="Proteomes" id="UP000199517"/>
    </source>
</evidence>
<dbReference type="PANTHER" id="PTHR30469">
    <property type="entry name" value="MULTIDRUG RESISTANCE PROTEIN MDTA"/>
    <property type="match status" value="1"/>
</dbReference>
<accession>A0A1I1UKH8</accession>
<dbReference type="RefSeq" id="WP_092951368.1">
    <property type="nucleotide sequence ID" value="NZ_FOMQ01000005.1"/>
</dbReference>
<dbReference type="Gene3D" id="2.40.50.100">
    <property type="match status" value="1"/>
</dbReference>
<comment type="similarity">
    <text evidence="1">Belongs to the membrane fusion protein (MFP) (TC 8.A.1) family.</text>
</comment>
<dbReference type="OrthoDB" id="5502471at2"/>
<dbReference type="PROSITE" id="PS51257">
    <property type="entry name" value="PROKAR_LIPOPROTEIN"/>
    <property type="match status" value="1"/>
</dbReference>
<reference evidence="3" key="1">
    <citation type="submission" date="2016-10" db="EMBL/GenBank/DDBJ databases">
        <authorList>
            <person name="Varghese N."/>
            <person name="Submissions S."/>
        </authorList>
    </citation>
    <scope>NUCLEOTIDE SEQUENCE [LARGE SCALE GENOMIC DNA]</scope>
    <source>
        <strain evidence="3">DSM 7481</strain>
    </source>
</reference>
<dbReference type="STRING" id="32040.SAMN04489710_105112"/>
<dbReference type="InterPro" id="IPR006143">
    <property type="entry name" value="RND_pump_MFP"/>
</dbReference>
<dbReference type="Proteomes" id="UP000199517">
    <property type="component" value="Unassembled WGS sequence"/>
</dbReference>
<dbReference type="GO" id="GO:1990281">
    <property type="term" value="C:efflux pump complex"/>
    <property type="evidence" value="ECO:0007669"/>
    <property type="project" value="TreeGrafter"/>
</dbReference>
<dbReference type="PANTHER" id="PTHR30469:SF15">
    <property type="entry name" value="HLYD FAMILY OF SECRETION PROTEINS"/>
    <property type="match status" value="1"/>
</dbReference>
<dbReference type="GO" id="GO:0015562">
    <property type="term" value="F:efflux transmembrane transporter activity"/>
    <property type="evidence" value="ECO:0007669"/>
    <property type="project" value="TreeGrafter"/>
</dbReference>
<evidence type="ECO:0000313" key="2">
    <source>
        <dbReference type="EMBL" id="SFD71269.1"/>
    </source>
</evidence>
<sequence>MKLHLFLCAAGLCTAAWLTGCGERALPPVDSPRAVKLETIGLAGQSQARFVASVRQEQRASLAFEAGGRVAAIGVEVGDRVRQGQVLARLDEQPIRLRLQQAEASLRSAAAQRAERLSQLDQQQAMFADGAISQATLTSARVALDTAQAQWEADGADRALAQRALGQAALRAPFDGSVVARLLQPAADAAAGQAVLQIEGQGRPQATAYLPQDTARTLAPGQEVPAQRAETPRPIVLRVRSVSERLDTAGSVQVLFDIARAAGPLRSGDSLLLALAGPERPLSVPLAAVLPQPAQGRGAVYLYDPQAGTVRQQAVELGPVEGERVQLAAGVKKGDRVVVAGAAFLADGQKVQPFRSESRLADGGGS</sequence>